<comment type="caution">
    <text evidence="2">The sequence shown here is derived from an EMBL/GenBank/DDBJ whole genome shotgun (WGS) entry which is preliminary data.</text>
</comment>
<gene>
    <name evidence="2" type="ORF">LCGC14_0101800</name>
</gene>
<keyword evidence="1" id="KW-1133">Transmembrane helix</keyword>
<keyword evidence="1" id="KW-0812">Transmembrane</keyword>
<name>A0A0F9VC27_9ZZZZ</name>
<protein>
    <submittedName>
        <fullName evidence="2">Uncharacterized protein</fullName>
    </submittedName>
</protein>
<sequence length="72" mass="8420">MTIETIFDIIGSISFLIIAIFICVTFYYLIKILRDISKITYRFREKSEQFAGLITALIAMLKKTIIGRKKRK</sequence>
<accession>A0A0F9VC27</accession>
<evidence type="ECO:0000256" key="1">
    <source>
        <dbReference type="SAM" id="Phobius"/>
    </source>
</evidence>
<organism evidence="2">
    <name type="scientific">marine sediment metagenome</name>
    <dbReference type="NCBI Taxonomy" id="412755"/>
    <lineage>
        <taxon>unclassified sequences</taxon>
        <taxon>metagenomes</taxon>
        <taxon>ecological metagenomes</taxon>
    </lineage>
</organism>
<dbReference type="EMBL" id="LAZR01000029">
    <property type="protein sequence ID" value="KKO02731.1"/>
    <property type="molecule type" value="Genomic_DNA"/>
</dbReference>
<proteinExistence type="predicted"/>
<reference evidence="2" key="1">
    <citation type="journal article" date="2015" name="Nature">
        <title>Complex archaea that bridge the gap between prokaryotes and eukaryotes.</title>
        <authorList>
            <person name="Spang A."/>
            <person name="Saw J.H."/>
            <person name="Jorgensen S.L."/>
            <person name="Zaremba-Niedzwiedzka K."/>
            <person name="Martijn J."/>
            <person name="Lind A.E."/>
            <person name="van Eijk R."/>
            <person name="Schleper C."/>
            <person name="Guy L."/>
            <person name="Ettema T.J."/>
        </authorList>
    </citation>
    <scope>NUCLEOTIDE SEQUENCE</scope>
</reference>
<dbReference type="AlphaFoldDB" id="A0A0F9VC27"/>
<feature type="transmembrane region" description="Helical" evidence="1">
    <location>
        <begin position="6"/>
        <end position="30"/>
    </location>
</feature>
<keyword evidence="1" id="KW-0472">Membrane</keyword>
<evidence type="ECO:0000313" key="2">
    <source>
        <dbReference type="EMBL" id="KKO02731.1"/>
    </source>
</evidence>